<keyword evidence="2" id="KW-1185">Reference proteome</keyword>
<gene>
    <name evidence="1" type="ORF">TRN7648_03148</name>
</gene>
<organism evidence="1 2">
    <name type="scientific">Tropicibacter naphthalenivorans</name>
    <dbReference type="NCBI Taxonomy" id="441103"/>
    <lineage>
        <taxon>Bacteria</taxon>
        <taxon>Pseudomonadati</taxon>
        <taxon>Pseudomonadota</taxon>
        <taxon>Alphaproteobacteria</taxon>
        <taxon>Rhodobacterales</taxon>
        <taxon>Roseobacteraceae</taxon>
        <taxon>Tropicibacter</taxon>
    </lineage>
</organism>
<reference evidence="1 2" key="1">
    <citation type="submission" date="2015-09" db="EMBL/GenBank/DDBJ databases">
        <authorList>
            <consortium name="Swine Surveillance"/>
        </authorList>
    </citation>
    <scope>NUCLEOTIDE SEQUENCE [LARGE SCALE GENOMIC DNA]</scope>
    <source>
        <strain evidence="1 2">CECT 7648</strain>
    </source>
</reference>
<dbReference type="STRING" id="441103.TRN7648_03148"/>
<name>A0A0P1GFY4_9RHOB</name>
<dbReference type="Proteomes" id="UP000054935">
    <property type="component" value="Unassembled WGS sequence"/>
</dbReference>
<dbReference type="AlphaFoldDB" id="A0A0P1GFY4"/>
<dbReference type="EMBL" id="CYSE01000006">
    <property type="protein sequence ID" value="CUH80757.1"/>
    <property type="molecule type" value="Genomic_DNA"/>
</dbReference>
<evidence type="ECO:0000313" key="1">
    <source>
        <dbReference type="EMBL" id="CUH80757.1"/>
    </source>
</evidence>
<protein>
    <submittedName>
        <fullName evidence="1">Uncharacterized protein</fullName>
    </submittedName>
</protein>
<sequence length="41" mass="4413">MKAMFTGFVAMTLIAIGAYFALHEMGFSSADVMSGPNVRLE</sequence>
<evidence type="ECO:0000313" key="2">
    <source>
        <dbReference type="Proteomes" id="UP000054935"/>
    </source>
</evidence>
<proteinExistence type="predicted"/>
<dbReference type="RefSeq" id="WP_268811252.1">
    <property type="nucleotide sequence ID" value="NZ_CYSE01000006.1"/>
</dbReference>
<accession>A0A0P1GFY4</accession>